<evidence type="ECO:0000313" key="5">
    <source>
        <dbReference type="Proteomes" id="UP000238350"/>
    </source>
</evidence>
<evidence type="ECO:0000256" key="1">
    <source>
        <dbReference type="SAM" id="Phobius"/>
    </source>
</evidence>
<dbReference type="InterPro" id="IPR056337">
    <property type="entry name" value="LHD_YVC1"/>
</dbReference>
<feature type="domain" description="Calcium channel YVC1-like C-terminal transmembrane" evidence="3">
    <location>
        <begin position="249"/>
        <end position="547"/>
    </location>
</feature>
<dbReference type="InterPro" id="IPR052971">
    <property type="entry name" value="TRP_calcium_channel"/>
</dbReference>
<keyword evidence="5" id="KW-1185">Reference proteome</keyword>
<dbReference type="Pfam" id="PF23190">
    <property type="entry name" value="LHD_TRPY1"/>
    <property type="match status" value="1"/>
</dbReference>
<organism evidence="4 5">
    <name type="scientific">Wickerhamiella sorbophila</name>
    <dbReference type="NCBI Taxonomy" id="45607"/>
    <lineage>
        <taxon>Eukaryota</taxon>
        <taxon>Fungi</taxon>
        <taxon>Dikarya</taxon>
        <taxon>Ascomycota</taxon>
        <taxon>Saccharomycotina</taxon>
        <taxon>Dipodascomycetes</taxon>
        <taxon>Dipodascales</taxon>
        <taxon>Trichomonascaceae</taxon>
        <taxon>Wickerhamiella</taxon>
    </lineage>
</organism>
<feature type="transmembrane region" description="Helical" evidence="1">
    <location>
        <begin position="269"/>
        <end position="287"/>
    </location>
</feature>
<evidence type="ECO:0000313" key="4">
    <source>
        <dbReference type="EMBL" id="PRT56333.1"/>
    </source>
</evidence>
<keyword evidence="1" id="KW-0812">Transmembrane</keyword>
<comment type="caution">
    <text evidence="4">The sequence shown here is derived from an EMBL/GenBank/DDBJ whole genome shotgun (WGS) entry which is preliminary data.</text>
</comment>
<reference evidence="4 5" key="1">
    <citation type="submission" date="2017-04" db="EMBL/GenBank/DDBJ databases">
        <title>Genome sequencing of [Candida] sorbophila.</title>
        <authorList>
            <person name="Ahn J.O."/>
        </authorList>
    </citation>
    <scope>NUCLEOTIDE SEQUENCE [LARGE SCALE GENOMIC DNA]</scope>
    <source>
        <strain evidence="4 5">DS02</strain>
    </source>
</reference>
<feature type="transmembrane region" description="Helical" evidence="1">
    <location>
        <begin position="379"/>
        <end position="401"/>
    </location>
</feature>
<gene>
    <name evidence="4" type="ORF">B9G98_03953</name>
</gene>
<feature type="transmembrane region" description="Helical" evidence="1">
    <location>
        <begin position="339"/>
        <end position="359"/>
    </location>
</feature>
<feature type="transmembrane region" description="Helical" evidence="1">
    <location>
        <begin position="520"/>
        <end position="541"/>
    </location>
</feature>
<dbReference type="AlphaFoldDB" id="A0A2T0FMV2"/>
<dbReference type="Proteomes" id="UP000238350">
    <property type="component" value="Unassembled WGS sequence"/>
</dbReference>
<dbReference type="PANTHER" id="PTHR35859:SF4">
    <property type="entry name" value="MEMBRANE CHANNEL PROTEIN, PUTATIVE (AFU_ORTHOLOGUE AFUA_6G11300)-RELATED"/>
    <property type="match status" value="1"/>
</dbReference>
<evidence type="ECO:0000259" key="3">
    <source>
        <dbReference type="Pfam" id="PF23317"/>
    </source>
</evidence>
<accession>A0A2T0FMV2</accession>
<dbReference type="PANTHER" id="PTHR35859">
    <property type="entry name" value="NONSELECTIVE CATION CHANNEL PROTEIN"/>
    <property type="match status" value="1"/>
</dbReference>
<name>A0A2T0FMV2_9ASCO</name>
<dbReference type="RefSeq" id="XP_024666278.1">
    <property type="nucleotide sequence ID" value="XM_024810510.1"/>
</dbReference>
<feature type="transmembrane region" description="Helical" evidence="1">
    <location>
        <begin position="243"/>
        <end position="263"/>
    </location>
</feature>
<feature type="transmembrane region" description="Helical" evidence="1">
    <location>
        <begin position="437"/>
        <end position="459"/>
    </location>
</feature>
<dbReference type="InterPro" id="IPR056336">
    <property type="entry name" value="YVC1_C"/>
</dbReference>
<feature type="transmembrane region" description="Helical" evidence="1">
    <location>
        <begin position="493"/>
        <end position="514"/>
    </location>
</feature>
<sequence length="724" mass="82824">MTDSADQIDAEHGVEWPLLPVNQPCKLDSISVSSVCRDISDLIVAHISSDDEAPINTQDVHTISQALKDIIHGNYMSGAVFYALLASRIHFASEAKRGPALAQLLQLRAEVCQEIASQLLEDIPHDEAAQYIVFAFYPFADGVDDETQSVPYWLRVSALELAIHGEAKRFLAHPVMVSIVDELWSGTLVFDPFIYKAHRIRVRTRRQLSAILYARKGILGRYSPEHISIFKPSRLRVPCYRHYLKIGSVLVLVALYLKLIFNWRSEPSFNEAVFSLWAVGFVLDEFTNIKYIGWRLYSLSLWGWCDLCTTAAILCYWVFRFLALHLVNNATAIDTLNKWALNVLILAAIVLIPRASSILEANKSFARLAISMRKLSIDLIYCVVAVVIFSIGFSASLTAFAKGVFQPSEVVFSQLQIFFGFTPAVWLNWEKYSFPGALTLFLYLFLAQFVVSTMVSAALNSRYRDISEHSLEEYHYHCAVRVQSKIKSEHSSLFFFAEPFNTINWLLFPIQYFIPIQRYLGFTRFILKLTHMPVFLCIYLYEGTLVRFRTHKQKQADEQHERLQNYLNQRVGNRAPKPHIQRKRRGAHVDVERSMAPRASKFDLVEEVLSSNVEPVSGSSVPASRLDVGPSPSFAVREPTLRRQYNPRKNSVFSLSRESDLDTLRLQLQRRRFSIPFELDIGSTGDYSEANEFLDDLKRQNKRIEVLLGLICAKLDIDESQYRF</sequence>
<dbReference type="GeneID" id="36517701"/>
<dbReference type="Pfam" id="PF23317">
    <property type="entry name" value="YVC1_C"/>
    <property type="match status" value="1"/>
</dbReference>
<dbReference type="STRING" id="45607.A0A2T0FMV2"/>
<evidence type="ECO:0000259" key="2">
    <source>
        <dbReference type="Pfam" id="PF23190"/>
    </source>
</evidence>
<dbReference type="OrthoDB" id="2373987at2759"/>
<protein>
    <submittedName>
        <fullName evidence="4">Calcium channel YVC1</fullName>
    </submittedName>
</protein>
<dbReference type="EMBL" id="NDIQ01000022">
    <property type="protein sequence ID" value="PRT56333.1"/>
    <property type="molecule type" value="Genomic_DNA"/>
</dbReference>
<feature type="transmembrane region" description="Helical" evidence="1">
    <location>
        <begin position="299"/>
        <end position="319"/>
    </location>
</feature>
<proteinExistence type="predicted"/>
<keyword evidence="1" id="KW-1133">Transmembrane helix</keyword>
<keyword evidence="1" id="KW-0472">Membrane</keyword>
<feature type="domain" description="YVC1 N-terminal linker helical" evidence="2">
    <location>
        <begin position="51"/>
        <end position="191"/>
    </location>
</feature>